<proteinExistence type="inferred from homology"/>
<evidence type="ECO:0000313" key="2">
    <source>
        <dbReference type="EMBL" id="NIH56770.1"/>
    </source>
</evidence>
<keyword evidence="3" id="KW-1185">Reference proteome</keyword>
<dbReference type="InterPro" id="IPR054828">
    <property type="entry name" value="Vit_B12_bind_prot"/>
</dbReference>
<protein>
    <submittedName>
        <fullName evidence="2">ABC-type Fe3+-hydroxamate transport system substrate-binding protein</fullName>
    </submittedName>
</protein>
<reference evidence="2 3" key="1">
    <citation type="submission" date="2020-02" db="EMBL/GenBank/DDBJ databases">
        <title>Sequencing the genomes of 1000 actinobacteria strains.</title>
        <authorList>
            <person name="Klenk H.-P."/>
        </authorList>
    </citation>
    <scope>NUCLEOTIDE SEQUENCE [LARGE SCALE GENOMIC DNA]</scope>
    <source>
        <strain evidence="2 3">DSM 19609</strain>
    </source>
</reference>
<dbReference type="PANTHER" id="PTHR30535:SF35">
    <property type="entry name" value="PERIPLASMIC BINDING PROTEIN"/>
    <property type="match status" value="1"/>
</dbReference>
<dbReference type="EMBL" id="JAAMOZ010000001">
    <property type="protein sequence ID" value="NIH56770.1"/>
    <property type="molecule type" value="Genomic_DNA"/>
</dbReference>
<organism evidence="2 3">
    <name type="scientific">Brooklawnia cerclae</name>
    <dbReference type="NCBI Taxonomy" id="349934"/>
    <lineage>
        <taxon>Bacteria</taxon>
        <taxon>Bacillati</taxon>
        <taxon>Actinomycetota</taxon>
        <taxon>Actinomycetes</taxon>
        <taxon>Propionibacteriales</taxon>
        <taxon>Propionibacteriaceae</taxon>
        <taxon>Brooklawnia</taxon>
    </lineage>
</organism>
<dbReference type="InterPro" id="IPR050902">
    <property type="entry name" value="ABC_Transporter_SBP"/>
</dbReference>
<dbReference type="PANTHER" id="PTHR30535">
    <property type="entry name" value="VITAMIN B12-BINDING PROTEIN"/>
    <property type="match status" value="1"/>
</dbReference>
<evidence type="ECO:0000313" key="3">
    <source>
        <dbReference type="Proteomes" id="UP000749311"/>
    </source>
</evidence>
<gene>
    <name evidence="2" type="ORF">FB473_001415</name>
</gene>
<comment type="similarity">
    <text evidence="1">Belongs to the bacterial solute-binding protein 8 family.</text>
</comment>
<dbReference type="RefSeq" id="WP_167165959.1">
    <property type="nucleotide sequence ID" value="NZ_BAAAOO010000015.1"/>
</dbReference>
<sequence>MSVDDLGYEVLPGSPIRRVVSLVPSLTEALAETAPQLIVGCTDWCTRPSDLDARAGHSVARVRGTKNPDLAAIASLDPDLVIANQEENRRFDVDRLRAMGLAVWVTRIDSVDDALRSLERLIAVVLSRPLPGWLVRARTNWSLPDPPVTRRAVVCIWRDPWMVAGPATYIADVLGRSGVGLAPLPVDGWERARYPRVDLDLLRSSEADVVLLMDAPYPFSQADGSEYFAGVDVRIVPERPLAWYGPGLTDARSEIAALMA</sequence>
<accession>A0ABX0SFJ8</accession>
<dbReference type="Proteomes" id="UP000749311">
    <property type="component" value="Unassembled WGS sequence"/>
</dbReference>
<dbReference type="Gene3D" id="3.40.50.1980">
    <property type="entry name" value="Nitrogenase molybdenum iron protein domain"/>
    <property type="match status" value="2"/>
</dbReference>
<evidence type="ECO:0000256" key="1">
    <source>
        <dbReference type="ARBA" id="ARBA00008814"/>
    </source>
</evidence>
<dbReference type="SUPFAM" id="SSF53807">
    <property type="entry name" value="Helical backbone' metal receptor"/>
    <property type="match status" value="1"/>
</dbReference>
<comment type="caution">
    <text evidence="2">The sequence shown here is derived from an EMBL/GenBank/DDBJ whole genome shotgun (WGS) entry which is preliminary data.</text>
</comment>
<dbReference type="NCBIfam" id="NF038402">
    <property type="entry name" value="TroA_like"/>
    <property type="match status" value="1"/>
</dbReference>
<name>A0ABX0SFJ8_9ACTN</name>